<dbReference type="Proteomes" id="UP000225706">
    <property type="component" value="Unassembled WGS sequence"/>
</dbReference>
<dbReference type="PROSITE" id="PS01283">
    <property type="entry name" value="TBOX_1"/>
    <property type="match status" value="1"/>
</dbReference>
<dbReference type="CDD" id="cd20188">
    <property type="entry name" value="T-box_TBX2_3-like"/>
    <property type="match status" value="1"/>
</dbReference>
<dbReference type="GO" id="GO:0000785">
    <property type="term" value="C:chromatin"/>
    <property type="evidence" value="ECO:0007669"/>
    <property type="project" value="TreeGrafter"/>
</dbReference>
<sequence>MAYYPFYPARMRDFRVSSLLEGCSQFIPGVPGSSSSISNNLNSNGPFSYSPYHPPQIAKQPSHFGPSAIPGPPQQVHMPVHDSEHESIDVNLENKDLWQSFYEEKTEMVITKAGRRMFPPVKVRVTGLDPRAKYFFLMDIVPADDCRYKFHNCRWMVAGKADPEMPKPLYMHPDSPSTGAQWMQKTISFHKMKLTNNIADKYGYTILNSMHKYQPRIHVVRADDTYKHPYSNFKTFSFPETAFIGVTAYQNEKITKLKIDNNPFAKGFREHGAGHRRRLERRQRSNPEHSLNEEDDVNNSDEDEDGKEPGVHGSSNEIPTGSPVDETALSGIPSSTEDIKPVIQVDKGRTCSNTLTHSPSPIPKALPAPEILTQSQQYSDFSRSSSLHISEDTKPVILPTNSNDTVSCSASSHLKLQSTRSMHMDMRYSPYPRPPYSMSGMPSSFLSQHVHGHMYPSYSVPQVAAYPSCQVGQSYPPCTVNQQNFGYPASVSSNNLLGLGSSTASSDLTSTMDLHGSADRTPGMEHRTT</sequence>
<proteinExistence type="predicted"/>
<comment type="caution">
    <text evidence="6">Lacks conserved residue(s) required for the propagation of feature annotation.</text>
</comment>
<feature type="compositionally biased region" description="Acidic residues" evidence="7">
    <location>
        <begin position="293"/>
        <end position="306"/>
    </location>
</feature>
<evidence type="ECO:0000256" key="1">
    <source>
        <dbReference type="ARBA" id="ARBA00004123"/>
    </source>
</evidence>
<organism evidence="9 10">
    <name type="scientific">Stylophora pistillata</name>
    <name type="common">Smooth cauliflower coral</name>
    <dbReference type="NCBI Taxonomy" id="50429"/>
    <lineage>
        <taxon>Eukaryota</taxon>
        <taxon>Metazoa</taxon>
        <taxon>Cnidaria</taxon>
        <taxon>Anthozoa</taxon>
        <taxon>Hexacorallia</taxon>
        <taxon>Scleractinia</taxon>
        <taxon>Astrocoeniina</taxon>
        <taxon>Pocilloporidae</taxon>
        <taxon>Stylophora</taxon>
    </lineage>
</organism>
<dbReference type="GO" id="GO:0000981">
    <property type="term" value="F:DNA-binding transcription factor activity, RNA polymerase II-specific"/>
    <property type="evidence" value="ECO:0007669"/>
    <property type="project" value="TreeGrafter"/>
</dbReference>
<dbReference type="PROSITE" id="PS50252">
    <property type="entry name" value="TBOX_3"/>
    <property type="match status" value="1"/>
</dbReference>
<feature type="compositionally biased region" description="Basic and acidic residues" evidence="7">
    <location>
        <begin position="282"/>
        <end position="292"/>
    </location>
</feature>
<dbReference type="GO" id="GO:0005634">
    <property type="term" value="C:nucleus"/>
    <property type="evidence" value="ECO:0007669"/>
    <property type="project" value="UniProtKB-SubCell"/>
</dbReference>
<evidence type="ECO:0000313" key="10">
    <source>
        <dbReference type="Proteomes" id="UP000225706"/>
    </source>
</evidence>
<keyword evidence="2" id="KW-0805">Transcription regulation</keyword>
<accession>A0A2B4SWJ5</accession>
<feature type="region of interest" description="Disordered" evidence="7">
    <location>
        <begin position="264"/>
        <end position="343"/>
    </location>
</feature>
<evidence type="ECO:0000313" key="9">
    <source>
        <dbReference type="EMBL" id="PFX32942.1"/>
    </source>
</evidence>
<dbReference type="PANTHER" id="PTHR11267">
    <property type="entry name" value="T-BOX PROTEIN-RELATED"/>
    <property type="match status" value="1"/>
</dbReference>
<protein>
    <submittedName>
        <fullName evidence="9">T-box transcription factor TBX3</fullName>
    </submittedName>
</protein>
<reference evidence="10" key="1">
    <citation type="journal article" date="2017" name="bioRxiv">
        <title>Comparative analysis of the genomes of Stylophora pistillata and Acropora digitifera provides evidence for extensive differences between species of corals.</title>
        <authorList>
            <person name="Voolstra C.R."/>
            <person name="Li Y."/>
            <person name="Liew Y.J."/>
            <person name="Baumgarten S."/>
            <person name="Zoccola D."/>
            <person name="Flot J.-F."/>
            <person name="Tambutte S."/>
            <person name="Allemand D."/>
            <person name="Aranda M."/>
        </authorList>
    </citation>
    <scope>NUCLEOTIDE SEQUENCE [LARGE SCALE GENOMIC DNA]</scope>
</reference>
<dbReference type="AlphaFoldDB" id="A0A2B4SWJ5"/>
<dbReference type="Gene3D" id="2.60.40.820">
    <property type="entry name" value="Transcription factor, T-box"/>
    <property type="match status" value="1"/>
</dbReference>
<evidence type="ECO:0000256" key="6">
    <source>
        <dbReference type="PROSITE-ProRule" id="PRU00201"/>
    </source>
</evidence>
<dbReference type="GO" id="GO:0000978">
    <property type="term" value="F:RNA polymerase II cis-regulatory region sequence-specific DNA binding"/>
    <property type="evidence" value="ECO:0007669"/>
    <property type="project" value="InterPro"/>
</dbReference>
<dbReference type="SMART" id="SM00425">
    <property type="entry name" value="TBOX"/>
    <property type="match status" value="1"/>
</dbReference>
<dbReference type="InterPro" id="IPR046360">
    <property type="entry name" value="T-box_DNA-bd"/>
</dbReference>
<dbReference type="EMBL" id="LSMT01000017">
    <property type="protein sequence ID" value="PFX32942.1"/>
    <property type="molecule type" value="Genomic_DNA"/>
</dbReference>
<dbReference type="InterPro" id="IPR018186">
    <property type="entry name" value="TF_T-box_CS"/>
</dbReference>
<keyword evidence="5 6" id="KW-0539">Nucleus</keyword>
<feature type="compositionally biased region" description="Basic and acidic residues" evidence="7">
    <location>
        <begin position="516"/>
        <end position="529"/>
    </location>
</feature>
<comment type="subcellular location">
    <subcellularLocation>
        <location evidence="1 6">Nucleus</location>
    </subcellularLocation>
</comment>
<dbReference type="PRINTS" id="PR00937">
    <property type="entry name" value="TBOX"/>
</dbReference>
<keyword evidence="3 6" id="KW-0238">DNA-binding</keyword>
<gene>
    <name evidence="9" type="primary">TBX3</name>
    <name evidence="9" type="ORF">AWC38_SpisGene2237</name>
</gene>
<dbReference type="InterPro" id="IPR008967">
    <property type="entry name" value="p53-like_TF_DNA-bd_sf"/>
</dbReference>
<dbReference type="InterPro" id="IPR001699">
    <property type="entry name" value="TF_T-box"/>
</dbReference>
<feature type="domain" description="T-box" evidence="8">
    <location>
        <begin position="92"/>
        <end position="270"/>
    </location>
</feature>
<dbReference type="FunFam" id="2.60.40.820:FF:000016">
    <property type="entry name" value="T-box transcription factor TBX2-A"/>
    <property type="match status" value="1"/>
</dbReference>
<evidence type="ECO:0000256" key="3">
    <source>
        <dbReference type="ARBA" id="ARBA00023125"/>
    </source>
</evidence>
<dbReference type="OrthoDB" id="7442607at2759"/>
<dbReference type="GO" id="GO:0001708">
    <property type="term" value="P:cell fate specification"/>
    <property type="evidence" value="ECO:0007669"/>
    <property type="project" value="TreeGrafter"/>
</dbReference>
<name>A0A2B4SWJ5_STYPI</name>
<comment type="caution">
    <text evidence="9">The sequence shown here is derived from an EMBL/GenBank/DDBJ whole genome shotgun (WGS) entry which is preliminary data.</text>
</comment>
<evidence type="ECO:0000256" key="4">
    <source>
        <dbReference type="ARBA" id="ARBA00023163"/>
    </source>
</evidence>
<dbReference type="Pfam" id="PF00907">
    <property type="entry name" value="T-box"/>
    <property type="match status" value="1"/>
</dbReference>
<dbReference type="STRING" id="50429.A0A2B4SWJ5"/>
<dbReference type="SUPFAM" id="SSF49417">
    <property type="entry name" value="p53-like transcription factors"/>
    <property type="match status" value="1"/>
</dbReference>
<evidence type="ECO:0000259" key="8">
    <source>
        <dbReference type="PROSITE" id="PS50252"/>
    </source>
</evidence>
<dbReference type="InterPro" id="IPR036960">
    <property type="entry name" value="T-box_sf"/>
</dbReference>
<feature type="region of interest" description="Disordered" evidence="7">
    <location>
        <begin position="508"/>
        <end position="529"/>
    </location>
</feature>
<evidence type="ECO:0000256" key="2">
    <source>
        <dbReference type="ARBA" id="ARBA00023015"/>
    </source>
</evidence>
<dbReference type="PRINTS" id="PR00938">
    <property type="entry name" value="BRACHYURY"/>
</dbReference>
<dbReference type="InterPro" id="IPR002070">
    <property type="entry name" value="TF_Brachyury"/>
</dbReference>
<keyword evidence="10" id="KW-1185">Reference proteome</keyword>
<keyword evidence="4" id="KW-0804">Transcription</keyword>
<evidence type="ECO:0000256" key="5">
    <source>
        <dbReference type="ARBA" id="ARBA00023242"/>
    </source>
</evidence>
<dbReference type="PANTHER" id="PTHR11267:SF181">
    <property type="entry name" value="OPTOMOTOR-BLIND PROTEIN"/>
    <property type="match status" value="1"/>
</dbReference>
<dbReference type="PROSITE" id="PS01264">
    <property type="entry name" value="TBOX_2"/>
    <property type="match status" value="1"/>
</dbReference>
<evidence type="ECO:0000256" key="7">
    <source>
        <dbReference type="SAM" id="MobiDB-lite"/>
    </source>
</evidence>
<dbReference type="GO" id="GO:0045893">
    <property type="term" value="P:positive regulation of DNA-templated transcription"/>
    <property type="evidence" value="ECO:0007669"/>
    <property type="project" value="InterPro"/>
</dbReference>